<dbReference type="SMART" id="SM00850">
    <property type="entry name" value="LytTR"/>
    <property type="match status" value="1"/>
</dbReference>
<gene>
    <name evidence="3" type="ORF">DXH95_10065</name>
</gene>
<evidence type="ECO:0000256" key="1">
    <source>
        <dbReference type="SAM" id="Phobius"/>
    </source>
</evidence>
<keyword evidence="1" id="KW-0472">Membrane</keyword>
<dbReference type="InterPro" id="IPR007492">
    <property type="entry name" value="LytTR_DNA-bd_dom"/>
</dbReference>
<dbReference type="RefSeq" id="WP_115549192.1">
    <property type="nucleotide sequence ID" value="NZ_QRGP01000001.1"/>
</dbReference>
<dbReference type="GO" id="GO:0003677">
    <property type="term" value="F:DNA binding"/>
    <property type="evidence" value="ECO:0007669"/>
    <property type="project" value="InterPro"/>
</dbReference>
<name>A0A371BJ87_9SPHN</name>
<proteinExistence type="predicted"/>
<comment type="caution">
    <text evidence="3">The sequence shown here is derived from an EMBL/GenBank/DDBJ whole genome shotgun (WGS) entry which is preliminary data.</text>
</comment>
<dbReference type="Gene3D" id="2.40.50.1020">
    <property type="entry name" value="LytTr DNA-binding domain"/>
    <property type="match status" value="1"/>
</dbReference>
<evidence type="ECO:0000313" key="4">
    <source>
        <dbReference type="Proteomes" id="UP000263833"/>
    </source>
</evidence>
<evidence type="ECO:0000259" key="2">
    <source>
        <dbReference type="PROSITE" id="PS50930"/>
    </source>
</evidence>
<feature type="transmembrane region" description="Helical" evidence="1">
    <location>
        <begin position="46"/>
        <end position="66"/>
    </location>
</feature>
<protein>
    <submittedName>
        <fullName evidence="3">LytTR family transcriptional regulator</fullName>
    </submittedName>
</protein>
<feature type="domain" description="HTH LytTR-type" evidence="2">
    <location>
        <begin position="180"/>
        <end position="262"/>
    </location>
</feature>
<reference evidence="4" key="1">
    <citation type="submission" date="2018-08" db="EMBL/GenBank/DDBJ databases">
        <authorList>
            <person name="Kim S.-J."/>
            <person name="Jung G.-Y."/>
        </authorList>
    </citation>
    <scope>NUCLEOTIDE SEQUENCE [LARGE SCALE GENOMIC DNA]</scope>
    <source>
        <strain evidence="4">GY_G</strain>
    </source>
</reference>
<keyword evidence="4" id="KW-1185">Reference proteome</keyword>
<dbReference type="EMBL" id="QRGP01000001">
    <property type="protein sequence ID" value="RDV07648.1"/>
    <property type="molecule type" value="Genomic_DNA"/>
</dbReference>
<keyword evidence="1" id="KW-1133">Transmembrane helix</keyword>
<organism evidence="3 4">
    <name type="scientific">Sphingorhabdus pulchriflava</name>
    <dbReference type="NCBI Taxonomy" id="2292257"/>
    <lineage>
        <taxon>Bacteria</taxon>
        <taxon>Pseudomonadati</taxon>
        <taxon>Pseudomonadota</taxon>
        <taxon>Alphaproteobacteria</taxon>
        <taxon>Sphingomonadales</taxon>
        <taxon>Sphingomonadaceae</taxon>
        <taxon>Sphingorhabdus</taxon>
    </lineage>
</organism>
<feature type="transmembrane region" description="Helical" evidence="1">
    <location>
        <begin position="111"/>
        <end position="134"/>
    </location>
</feature>
<sequence length="262" mass="28530">MPETSHPTSATAHGKILGLAVATGLLLALLAPFRTADIFTLWELTAFWALSSIFGCYLLYALHLVAQGSARTRDIPPRIWLPLSAIIAAIPTTLIVHALGPALNSNIRLSAFWQLYPSVAVLCLPLQFIIHLILQNDTVHIAASQPLVGEAASSLSAGAEQILFDKLPRHLGRKILCMKTEDHYLRVYTEAGNALVLLRMGDAENAVGGIDGLRVHRSWWVARHAVVEAVPAGNALQLRLTNGLDVPVSRERRLLLKSNGWI</sequence>
<dbReference type="Pfam" id="PF04397">
    <property type="entry name" value="LytTR"/>
    <property type="match status" value="1"/>
</dbReference>
<dbReference type="PROSITE" id="PS50930">
    <property type="entry name" value="HTH_LYTTR"/>
    <property type="match status" value="1"/>
</dbReference>
<accession>A0A371BJ87</accession>
<dbReference type="Proteomes" id="UP000263833">
    <property type="component" value="Unassembled WGS sequence"/>
</dbReference>
<evidence type="ECO:0000313" key="3">
    <source>
        <dbReference type="EMBL" id="RDV07648.1"/>
    </source>
</evidence>
<dbReference type="AlphaFoldDB" id="A0A371BJ87"/>
<keyword evidence="1" id="KW-0812">Transmembrane</keyword>
<dbReference type="OrthoDB" id="7028951at2"/>
<feature type="transmembrane region" description="Helical" evidence="1">
    <location>
        <begin position="78"/>
        <end position="99"/>
    </location>
</feature>